<organism evidence="4 5">
    <name type="scientific">Homarus americanus</name>
    <name type="common">American lobster</name>
    <dbReference type="NCBI Taxonomy" id="6706"/>
    <lineage>
        <taxon>Eukaryota</taxon>
        <taxon>Metazoa</taxon>
        <taxon>Ecdysozoa</taxon>
        <taxon>Arthropoda</taxon>
        <taxon>Crustacea</taxon>
        <taxon>Multicrustacea</taxon>
        <taxon>Malacostraca</taxon>
        <taxon>Eumalacostraca</taxon>
        <taxon>Eucarida</taxon>
        <taxon>Decapoda</taxon>
        <taxon>Pleocyemata</taxon>
        <taxon>Astacidea</taxon>
        <taxon>Nephropoidea</taxon>
        <taxon>Nephropidae</taxon>
        <taxon>Homarus</taxon>
    </lineage>
</organism>
<dbReference type="Pfam" id="PF00685">
    <property type="entry name" value="Sulfotransfer_1"/>
    <property type="match status" value="1"/>
</dbReference>
<dbReference type="AlphaFoldDB" id="A0A8J5MX38"/>
<feature type="domain" description="Sulfotransferase" evidence="3">
    <location>
        <begin position="4"/>
        <end position="125"/>
    </location>
</feature>
<protein>
    <submittedName>
        <fullName evidence="4">Amine sulfotransferase-like 7</fullName>
    </submittedName>
</protein>
<dbReference type="EMBL" id="JAHLQT010022138">
    <property type="protein sequence ID" value="KAG7166881.1"/>
    <property type="molecule type" value="Genomic_DNA"/>
</dbReference>
<comment type="similarity">
    <text evidence="1">Belongs to the sulfotransferase 1 family.</text>
</comment>
<evidence type="ECO:0000256" key="2">
    <source>
        <dbReference type="ARBA" id="ARBA00022679"/>
    </source>
</evidence>
<accession>A0A8J5MX38</accession>
<evidence type="ECO:0000313" key="4">
    <source>
        <dbReference type="EMBL" id="KAG7166881.1"/>
    </source>
</evidence>
<dbReference type="PANTHER" id="PTHR11783">
    <property type="entry name" value="SULFOTRANSFERASE SULT"/>
    <property type="match status" value="1"/>
</dbReference>
<dbReference type="InterPro" id="IPR000863">
    <property type="entry name" value="Sulfotransferase_dom"/>
</dbReference>
<dbReference type="InterPro" id="IPR027417">
    <property type="entry name" value="P-loop_NTPase"/>
</dbReference>
<gene>
    <name evidence="4" type="primary">Sult3a1-L7</name>
    <name evidence="4" type="ORF">Hamer_G030247</name>
</gene>
<evidence type="ECO:0000313" key="5">
    <source>
        <dbReference type="Proteomes" id="UP000747542"/>
    </source>
</evidence>
<comment type="caution">
    <text evidence="4">The sequence shown here is derived from an EMBL/GenBank/DDBJ whole genome shotgun (WGS) entry which is preliminary data.</text>
</comment>
<sequence>MFHHSQYGNSRTGVNEAWQKCHHLNFHFVFYEGLKADIMAKLEKLNEFLSTNLSQKQLLMYDAVAKYTEFNEMAGRDSLVGPKTKDNPQYSQEVVRQEGCFFRKGEVGNWKEKLTLDQVHKIDKWKK</sequence>
<name>A0A8J5MX38_HOMAM</name>
<proteinExistence type="inferred from homology"/>
<keyword evidence="5" id="KW-1185">Reference proteome</keyword>
<dbReference type="Gene3D" id="3.40.50.300">
    <property type="entry name" value="P-loop containing nucleotide triphosphate hydrolases"/>
    <property type="match status" value="1"/>
</dbReference>
<dbReference type="Proteomes" id="UP000747542">
    <property type="component" value="Unassembled WGS sequence"/>
</dbReference>
<evidence type="ECO:0000259" key="3">
    <source>
        <dbReference type="Pfam" id="PF00685"/>
    </source>
</evidence>
<dbReference type="SUPFAM" id="SSF52540">
    <property type="entry name" value="P-loop containing nucleoside triphosphate hydrolases"/>
    <property type="match status" value="1"/>
</dbReference>
<keyword evidence="2" id="KW-0808">Transferase</keyword>
<dbReference type="GO" id="GO:0008146">
    <property type="term" value="F:sulfotransferase activity"/>
    <property type="evidence" value="ECO:0007669"/>
    <property type="project" value="InterPro"/>
</dbReference>
<reference evidence="4" key="1">
    <citation type="journal article" date="2021" name="Sci. Adv.">
        <title>The American lobster genome reveals insights on longevity, neural, and immune adaptations.</title>
        <authorList>
            <person name="Polinski J.M."/>
            <person name="Zimin A.V."/>
            <person name="Clark K.F."/>
            <person name="Kohn A.B."/>
            <person name="Sadowski N."/>
            <person name="Timp W."/>
            <person name="Ptitsyn A."/>
            <person name="Khanna P."/>
            <person name="Romanova D.Y."/>
            <person name="Williams P."/>
            <person name="Greenwood S.J."/>
            <person name="Moroz L.L."/>
            <person name="Walt D.R."/>
            <person name="Bodnar A.G."/>
        </authorList>
    </citation>
    <scope>NUCLEOTIDE SEQUENCE</scope>
    <source>
        <strain evidence="4">GMGI-L3</strain>
    </source>
</reference>
<evidence type="ECO:0000256" key="1">
    <source>
        <dbReference type="ARBA" id="ARBA00005771"/>
    </source>
</evidence>